<evidence type="ECO:0000313" key="3">
    <source>
        <dbReference type="EMBL" id="GAA3278806.1"/>
    </source>
</evidence>
<feature type="region of interest" description="Disordered" evidence="1">
    <location>
        <begin position="74"/>
        <end position="133"/>
    </location>
</feature>
<protein>
    <recommendedName>
        <fullName evidence="5">DUF4229 domain-containing protein</fullName>
    </recommendedName>
</protein>
<sequence>MALLKYSLIRLATFCVVFAACMFLQLGRFTLPFAVLVGLLVSWAVAYLFFDRQRVAAGEQLAAIVSGRRRTAARQQADADADAEDELAEQYHAADVRPQNTRQSEEDRRGSEDQGDRGTDGPDRGADDDRPRG</sequence>
<dbReference type="EMBL" id="BAAAYG010000001">
    <property type="protein sequence ID" value="GAA3278806.1"/>
    <property type="molecule type" value="Genomic_DNA"/>
</dbReference>
<feature type="transmembrane region" description="Helical" evidence="2">
    <location>
        <begin position="7"/>
        <end position="25"/>
    </location>
</feature>
<dbReference type="InterPro" id="IPR025323">
    <property type="entry name" value="DUF4229"/>
</dbReference>
<keyword evidence="2" id="KW-0472">Membrane</keyword>
<evidence type="ECO:0008006" key="5">
    <source>
        <dbReference type="Google" id="ProtNLM"/>
    </source>
</evidence>
<dbReference type="Pfam" id="PF14012">
    <property type="entry name" value="DUF4229"/>
    <property type="match status" value="1"/>
</dbReference>
<dbReference type="RefSeq" id="WP_344717254.1">
    <property type="nucleotide sequence ID" value="NZ_BAAAYG010000001.1"/>
</dbReference>
<reference evidence="4" key="1">
    <citation type="journal article" date="2019" name="Int. J. Syst. Evol. Microbiol.">
        <title>The Global Catalogue of Microorganisms (GCM) 10K type strain sequencing project: providing services to taxonomists for standard genome sequencing and annotation.</title>
        <authorList>
            <consortium name="The Broad Institute Genomics Platform"/>
            <consortium name="The Broad Institute Genome Sequencing Center for Infectious Disease"/>
            <person name="Wu L."/>
            <person name="Ma J."/>
        </authorList>
    </citation>
    <scope>NUCLEOTIDE SEQUENCE [LARGE SCALE GENOMIC DNA]</scope>
    <source>
        <strain evidence="4">JCM 11483</strain>
    </source>
</reference>
<evidence type="ECO:0000313" key="4">
    <source>
        <dbReference type="Proteomes" id="UP001501736"/>
    </source>
</evidence>
<feature type="compositionally biased region" description="Acidic residues" evidence="1">
    <location>
        <begin position="79"/>
        <end position="88"/>
    </location>
</feature>
<accession>A0ABP6R811</accession>
<keyword evidence="4" id="KW-1185">Reference proteome</keyword>
<keyword evidence="2" id="KW-1133">Transmembrane helix</keyword>
<feature type="compositionally biased region" description="Basic and acidic residues" evidence="1">
    <location>
        <begin position="103"/>
        <end position="133"/>
    </location>
</feature>
<feature type="transmembrane region" description="Helical" evidence="2">
    <location>
        <begin position="31"/>
        <end position="50"/>
    </location>
</feature>
<dbReference type="PROSITE" id="PS51257">
    <property type="entry name" value="PROKAR_LIPOPROTEIN"/>
    <property type="match status" value="1"/>
</dbReference>
<organism evidence="3 4">
    <name type="scientific">Nesterenkonia halobia</name>
    <dbReference type="NCBI Taxonomy" id="37922"/>
    <lineage>
        <taxon>Bacteria</taxon>
        <taxon>Bacillati</taxon>
        <taxon>Actinomycetota</taxon>
        <taxon>Actinomycetes</taxon>
        <taxon>Micrococcales</taxon>
        <taxon>Micrococcaceae</taxon>
        <taxon>Nesterenkonia</taxon>
    </lineage>
</organism>
<proteinExistence type="predicted"/>
<dbReference type="Proteomes" id="UP001501736">
    <property type="component" value="Unassembled WGS sequence"/>
</dbReference>
<keyword evidence="2" id="KW-0812">Transmembrane</keyword>
<comment type="caution">
    <text evidence="3">The sequence shown here is derived from an EMBL/GenBank/DDBJ whole genome shotgun (WGS) entry which is preliminary data.</text>
</comment>
<gene>
    <name evidence="3" type="ORF">GCM10020260_01280</name>
</gene>
<evidence type="ECO:0000256" key="1">
    <source>
        <dbReference type="SAM" id="MobiDB-lite"/>
    </source>
</evidence>
<evidence type="ECO:0000256" key="2">
    <source>
        <dbReference type="SAM" id="Phobius"/>
    </source>
</evidence>
<name>A0ABP6R811_9MICC</name>